<feature type="transmembrane region" description="Helical" evidence="5">
    <location>
        <begin position="111"/>
        <end position="131"/>
    </location>
</feature>
<gene>
    <name evidence="6" type="primary">cvpA</name>
    <name evidence="6" type="ORF">TRP8649_02108</name>
</gene>
<accession>A0A238JDS2</accession>
<feature type="transmembrane region" description="Helical" evidence="5">
    <location>
        <begin position="31"/>
        <end position="51"/>
    </location>
</feature>
<reference evidence="7" key="1">
    <citation type="submission" date="2017-05" db="EMBL/GenBank/DDBJ databases">
        <authorList>
            <person name="Rodrigo-Torres L."/>
            <person name="Arahal R. D."/>
            <person name="Lucena T."/>
        </authorList>
    </citation>
    <scope>NUCLEOTIDE SEQUENCE [LARGE SCALE GENOMIC DNA]</scope>
    <source>
        <strain evidence="7">CECT 8649</strain>
    </source>
</reference>
<evidence type="ECO:0000313" key="6">
    <source>
        <dbReference type="EMBL" id="SMX27996.1"/>
    </source>
</evidence>
<dbReference type="RefSeq" id="WP_099245030.1">
    <property type="nucleotide sequence ID" value="NZ_FXXP01000002.1"/>
</dbReference>
<evidence type="ECO:0000313" key="7">
    <source>
        <dbReference type="Proteomes" id="UP000225972"/>
    </source>
</evidence>
<comment type="subcellular location">
    <subcellularLocation>
        <location evidence="1">Membrane</location>
        <topology evidence="1">Multi-pass membrane protein</topology>
    </subcellularLocation>
</comment>
<feature type="transmembrane region" description="Helical" evidence="5">
    <location>
        <begin position="71"/>
        <end position="99"/>
    </location>
</feature>
<evidence type="ECO:0000256" key="4">
    <source>
        <dbReference type="ARBA" id="ARBA00023136"/>
    </source>
</evidence>
<dbReference type="GO" id="GO:0009403">
    <property type="term" value="P:toxin biosynthetic process"/>
    <property type="evidence" value="ECO:0007669"/>
    <property type="project" value="InterPro"/>
</dbReference>
<evidence type="ECO:0000256" key="3">
    <source>
        <dbReference type="ARBA" id="ARBA00022989"/>
    </source>
</evidence>
<protein>
    <submittedName>
        <fullName evidence="6">Colicin V production protein</fullName>
    </submittedName>
</protein>
<name>A0A238JDS2_9RHOB</name>
<dbReference type="InterPro" id="IPR003825">
    <property type="entry name" value="Colicin-V_CvpA"/>
</dbReference>
<evidence type="ECO:0000256" key="1">
    <source>
        <dbReference type="ARBA" id="ARBA00004141"/>
    </source>
</evidence>
<dbReference type="Proteomes" id="UP000225972">
    <property type="component" value="Unassembled WGS sequence"/>
</dbReference>
<dbReference type="InterPro" id="IPR052719">
    <property type="entry name" value="CvpA-like"/>
</dbReference>
<dbReference type="EMBL" id="FXXP01000002">
    <property type="protein sequence ID" value="SMX27996.1"/>
    <property type="molecule type" value="Genomic_DNA"/>
</dbReference>
<dbReference type="GO" id="GO:0016020">
    <property type="term" value="C:membrane"/>
    <property type="evidence" value="ECO:0007669"/>
    <property type="project" value="UniProtKB-SubCell"/>
</dbReference>
<dbReference type="OrthoDB" id="9806894at2"/>
<sequence>MEGFTIVDGVVAAVIVLSALLAYSRGLVREALAIGGWIVAGILAFMFVGQVQPLVKEIPMIGQFVGDNCVMSLILAFAALMTVALVVMSLFTPFFASLVQRSVLGGLDQALGFFFGVARGIVLVAVTFFVYEVAVTAQDIPMIDDSRSAAVFAQFTDKIDDQDPEQAVGWIEAQYQSLLSHCDAPAQN</sequence>
<evidence type="ECO:0000256" key="2">
    <source>
        <dbReference type="ARBA" id="ARBA00022692"/>
    </source>
</evidence>
<keyword evidence="3 5" id="KW-1133">Transmembrane helix</keyword>
<keyword evidence="2 5" id="KW-0812">Transmembrane</keyword>
<evidence type="ECO:0000256" key="5">
    <source>
        <dbReference type="SAM" id="Phobius"/>
    </source>
</evidence>
<dbReference type="Pfam" id="PF02674">
    <property type="entry name" value="Colicin_V"/>
    <property type="match status" value="1"/>
</dbReference>
<dbReference type="PANTHER" id="PTHR36926">
    <property type="entry name" value="COLICIN V PRODUCTION PROTEIN"/>
    <property type="match status" value="1"/>
</dbReference>
<dbReference type="PANTHER" id="PTHR36926:SF1">
    <property type="entry name" value="COLICIN V PRODUCTION PROTEIN"/>
    <property type="match status" value="1"/>
</dbReference>
<organism evidence="6 7">
    <name type="scientific">Pelagimonas phthalicica</name>
    <dbReference type="NCBI Taxonomy" id="1037362"/>
    <lineage>
        <taxon>Bacteria</taxon>
        <taxon>Pseudomonadati</taxon>
        <taxon>Pseudomonadota</taxon>
        <taxon>Alphaproteobacteria</taxon>
        <taxon>Rhodobacterales</taxon>
        <taxon>Roseobacteraceae</taxon>
        <taxon>Pelagimonas</taxon>
    </lineage>
</organism>
<dbReference type="AlphaFoldDB" id="A0A238JDS2"/>
<keyword evidence="7" id="KW-1185">Reference proteome</keyword>
<proteinExistence type="predicted"/>
<feature type="transmembrane region" description="Helical" evidence="5">
    <location>
        <begin position="6"/>
        <end position="24"/>
    </location>
</feature>
<keyword evidence="4 5" id="KW-0472">Membrane</keyword>